<accession>A0A1W6Z4U4</accession>
<keyword evidence="3" id="KW-1185">Reference proteome</keyword>
<reference evidence="2 3" key="1">
    <citation type="submission" date="2017-05" db="EMBL/GenBank/DDBJ databases">
        <title>Complete and WGS of Bordetella genogroups.</title>
        <authorList>
            <person name="Spilker T."/>
            <person name="LiPuma J."/>
        </authorList>
    </citation>
    <scope>NUCLEOTIDE SEQUENCE [LARGE SCALE GENOMIC DNA]</scope>
    <source>
        <strain evidence="2 3">AU17164</strain>
    </source>
</reference>
<evidence type="ECO:0000313" key="2">
    <source>
        <dbReference type="EMBL" id="ARP88415.1"/>
    </source>
</evidence>
<feature type="region of interest" description="Disordered" evidence="1">
    <location>
        <begin position="1"/>
        <end position="22"/>
    </location>
</feature>
<dbReference type="RefSeq" id="WP_086073433.1">
    <property type="nucleotide sequence ID" value="NZ_CP021109.1"/>
</dbReference>
<organism evidence="2 3">
    <name type="scientific">Bordetella genomosp. 9</name>
    <dbReference type="NCBI Taxonomy" id="1416803"/>
    <lineage>
        <taxon>Bacteria</taxon>
        <taxon>Pseudomonadati</taxon>
        <taxon>Pseudomonadota</taxon>
        <taxon>Betaproteobacteria</taxon>
        <taxon>Burkholderiales</taxon>
        <taxon>Alcaligenaceae</taxon>
        <taxon>Bordetella</taxon>
    </lineage>
</organism>
<dbReference type="EMBL" id="CP021109">
    <property type="protein sequence ID" value="ARP88415.1"/>
    <property type="molecule type" value="Genomic_DNA"/>
</dbReference>
<sequence length="475" mass="50101">MQIHGLSPVNPPSAAGTQAAPTPATVPLAHALTSSRDRATPGRASDACASRHHASPSVQKHVKLIAAVPQGHEGDRRQARAVAVETMRALVDAGLYRPGEISCETLTVAGRDHASLERALTQTLKGWMDRVDASEYDRLIFILAGSDHGLAPVLGDVPSDNVVITAFTGHKLTQDIKTARRLPAIMALPVSAVTEEERTQLAARTNLILVPGVAHDVTEASIQQAARDYAGKGYKPIPKVDGDTVSILLGGDVVDEDPETGVRTLRRLTPDDARRQASDIARLELEGRRRCHFVIVSSPRTGKYGPDGAEVNPNPHRTGTRDEVTRAFAETLSAYPNAQVDVFDFQYAESPSAYGPLLHAYRSAGGPTGRFHVPGDSVSMVSEVASVLPGAMVIDETASMDANHRRAAEAIAAHGGIAMLRRDGTLQPGRGEHASPPEPAAKRIADAIVAYISASAPAASADAAAQGSPARRISG</sequence>
<evidence type="ECO:0000313" key="3">
    <source>
        <dbReference type="Proteomes" id="UP000194139"/>
    </source>
</evidence>
<dbReference type="AlphaFoldDB" id="A0A1W6Z4U4"/>
<gene>
    <name evidence="2" type="ORF">CAL13_21000</name>
</gene>
<protein>
    <submittedName>
        <fullName evidence="2">Uncharacterized protein</fullName>
    </submittedName>
</protein>
<dbReference type="Proteomes" id="UP000194139">
    <property type="component" value="Chromosome"/>
</dbReference>
<feature type="compositionally biased region" description="Low complexity" evidence="1">
    <location>
        <begin position="12"/>
        <end position="22"/>
    </location>
</feature>
<proteinExistence type="predicted"/>
<name>A0A1W6Z4U4_9BORD</name>
<evidence type="ECO:0000256" key="1">
    <source>
        <dbReference type="SAM" id="MobiDB-lite"/>
    </source>
</evidence>
<feature type="region of interest" description="Disordered" evidence="1">
    <location>
        <begin position="34"/>
        <end position="59"/>
    </location>
</feature>